<feature type="non-terminal residue" evidence="1">
    <location>
        <position position="1"/>
    </location>
</feature>
<sequence length="364" mass="42599">MLKMDPNTYEITTIKLKINTSCEKWQRGIAYRKKIYFLPYNEENILVVNTDDDSIEYIKVEQPGQGKYIQGHIYRNKLIALPYGEHTPYDYVLKLDLESHEIELQKLTLPHNDCKKWHTTQILDGIIYGLPRGEDWEKYFPYRIRYDCTTSNYVFTDMSPLWLDYDQEPMTNKKFTTMAKVGNKLFAPPYSENPNFDTLIKFIDGEWFSERTGLKATSRKYYTHTVARNGKIFCPPAGHDENWSSMLVIDSVTHKWHTIELGIGKESKKYFAGVENSQHKIYYIPRGGCVCEPTDTWKKQGDLAEVLVVDTISEQFYTIDISEYFKDSTTIEKYNNCIIKDDIIYAFPYGQSDSFQTVLVFDTI</sequence>
<evidence type="ECO:0000313" key="1">
    <source>
        <dbReference type="EMBL" id="SUZ84902.1"/>
    </source>
</evidence>
<proteinExistence type="predicted"/>
<gene>
    <name evidence="1" type="ORF">METZ01_LOCUS37756</name>
</gene>
<dbReference type="AlphaFoldDB" id="A0A381QZM6"/>
<organism evidence="1">
    <name type="scientific">marine metagenome</name>
    <dbReference type="NCBI Taxonomy" id="408172"/>
    <lineage>
        <taxon>unclassified sequences</taxon>
        <taxon>metagenomes</taxon>
        <taxon>ecological metagenomes</taxon>
    </lineage>
</organism>
<accession>A0A381QZM6</accession>
<dbReference type="EMBL" id="UINC01001612">
    <property type="protein sequence ID" value="SUZ84902.1"/>
    <property type="molecule type" value="Genomic_DNA"/>
</dbReference>
<name>A0A381QZM6_9ZZZZ</name>
<protein>
    <submittedName>
        <fullName evidence="1">Uncharacterized protein</fullName>
    </submittedName>
</protein>
<reference evidence="1" key="1">
    <citation type="submission" date="2018-05" db="EMBL/GenBank/DDBJ databases">
        <authorList>
            <person name="Lanie J.A."/>
            <person name="Ng W.-L."/>
            <person name="Kazmierczak K.M."/>
            <person name="Andrzejewski T.M."/>
            <person name="Davidsen T.M."/>
            <person name="Wayne K.J."/>
            <person name="Tettelin H."/>
            <person name="Glass J.I."/>
            <person name="Rusch D."/>
            <person name="Podicherti R."/>
            <person name="Tsui H.-C.T."/>
            <person name="Winkler M.E."/>
        </authorList>
    </citation>
    <scope>NUCLEOTIDE SEQUENCE</scope>
</reference>
<feature type="non-terminal residue" evidence="1">
    <location>
        <position position="364"/>
    </location>
</feature>